<dbReference type="AlphaFoldDB" id="A0A1H0DIA1"/>
<feature type="domain" description="HTH tetR-type" evidence="5">
    <location>
        <begin position="12"/>
        <end position="72"/>
    </location>
</feature>
<dbReference type="PROSITE" id="PS50977">
    <property type="entry name" value="HTH_TETR_2"/>
    <property type="match status" value="1"/>
</dbReference>
<dbReference type="SUPFAM" id="SSF46689">
    <property type="entry name" value="Homeodomain-like"/>
    <property type="match status" value="1"/>
</dbReference>
<dbReference type="InterPro" id="IPR009057">
    <property type="entry name" value="Homeodomain-like_sf"/>
</dbReference>
<dbReference type="RefSeq" id="WP_030430095.1">
    <property type="nucleotide sequence ID" value="NZ_JOEF01000010.1"/>
</dbReference>
<sequence>MAEQGLRELKKQATRKHISKVAVGLFLARGFDNVTVAEVAAAAGVSKMTVFTHFPRKEDMFLNRFTEFVAGVERVLAGRAEGESIVTALRGHQHHLLATGNALSGVFQGLVPLWRVLQASPALAGRMHEQTAQMREALTEALKAESVDPTTARLFATQITATMASIFEAAVDRILEGVPIEEVRLRQARVIDEAFDLLENGMGDYGARSRASMPAR</sequence>
<keyword evidence="3" id="KW-0804">Transcription</keyword>
<dbReference type="InterPro" id="IPR050109">
    <property type="entry name" value="HTH-type_TetR-like_transc_reg"/>
</dbReference>
<dbReference type="PRINTS" id="PR00455">
    <property type="entry name" value="HTHTETR"/>
</dbReference>
<evidence type="ECO:0000256" key="1">
    <source>
        <dbReference type="ARBA" id="ARBA00023015"/>
    </source>
</evidence>
<keyword evidence="7" id="KW-1185">Reference proteome</keyword>
<dbReference type="GO" id="GO:0003700">
    <property type="term" value="F:DNA-binding transcription factor activity"/>
    <property type="evidence" value="ECO:0007669"/>
    <property type="project" value="TreeGrafter"/>
</dbReference>
<dbReference type="eggNOG" id="COG1309">
    <property type="taxonomic scope" value="Bacteria"/>
</dbReference>
<evidence type="ECO:0000256" key="2">
    <source>
        <dbReference type="ARBA" id="ARBA00023125"/>
    </source>
</evidence>
<evidence type="ECO:0000313" key="6">
    <source>
        <dbReference type="EMBL" id="SDN69892.1"/>
    </source>
</evidence>
<keyword evidence="2 4" id="KW-0238">DNA-binding</keyword>
<dbReference type="STRING" id="211114.SAMN04489726_7826"/>
<feature type="DNA-binding region" description="H-T-H motif" evidence="4">
    <location>
        <begin position="35"/>
        <end position="54"/>
    </location>
</feature>
<evidence type="ECO:0000313" key="7">
    <source>
        <dbReference type="Proteomes" id="UP000183376"/>
    </source>
</evidence>
<evidence type="ECO:0000256" key="4">
    <source>
        <dbReference type="PROSITE-ProRule" id="PRU00335"/>
    </source>
</evidence>
<reference evidence="6 7" key="1">
    <citation type="submission" date="2016-10" db="EMBL/GenBank/DDBJ databases">
        <authorList>
            <person name="de Groot N.N."/>
        </authorList>
    </citation>
    <scope>NUCLEOTIDE SEQUENCE [LARGE SCALE GENOMIC DNA]</scope>
    <source>
        <strain evidence="6 7">DSM 44149</strain>
    </source>
</reference>
<dbReference type="OrthoDB" id="155497at2"/>
<dbReference type="PANTHER" id="PTHR30055">
    <property type="entry name" value="HTH-TYPE TRANSCRIPTIONAL REGULATOR RUTR"/>
    <property type="match status" value="1"/>
</dbReference>
<dbReference type="InterPro" id="IPR001647">
    <property type="entry name" value="HTH_TetR"/>
</dbReference>
<dbReference type="Gene3D" id="1.10.10.60">
    <property type="entry name" value="Homeodomain-like"/>
    <property type="match status" value="1"/>
</dbReference>
<gene>
    <name evidence="6" type="ORF">SAMN04489726_7826</name>
</gene>
<dbReference type="Pfam" id="PF00440">
    <property type="entry name" value="TetR_N"/>
    <property type="match status" value="1"/>
</dbReference>
<proteinExistence type="predicted"/>
<dbReference type="Proteomes" id="UP000183376">
    <property type="component" value="Chromosome I"/>
</dbReference>
<dbReference type="GO" id="GO:0000976">
    <property type="term" value="F:transcription cis-regulatory region binding"/>
    <property type="evidence" value="ECO:0007669"/>
    <property type="project" value="TreeGrafter"/>
</dbReference>
<evidence type="ECO:0000259" key="5">
    <source>
        <dbReference type="PROSITE" id="PS50977"/>
    </source>
</evidence>
<organism evidence="6 7">
    <name type="scientific">Allokutzneria albata</name>
    <name type="common">Kibdelosporangium albatum</name>
    <dbReference type="NCBI Taxonomy" id="211114"/>
    <lineage>
        <taxon>Bacteria</taxon>
        <taxon>Bacillati</taxon>
        <taxon>Actinomycetota</taxon>
        <taxon>Actinomycetes</taxon>
        <taxon>Pseudonocardiales</taxon>
        <taxon>Pseudonocardiaceae</taxon>
        <taxon>Allokutzneria</taxon>
    </lineage>
</organism>
<evidence type="ECO:0000256" key="3">
    <source>
        <dbReference type="ARBA" id="ARBA00023163"/>
    </source>
</evidence>
<dbReference type="EMBL" id="LT629701">
    <property type="protein sequence ID" value="SDN69892.1"/>
    <property type="molecule type" value="Genomic_DNA"/>
</dbReference>
<accession>A0A1H0DIA1</accession>
<protein>
    <submittedName>
        <fullName evidence="6">DNA-binding transcriptional regulator, AcrR family</fullName>
    </submittedName>
</protein>
<keyword evidence="1" id="KW-0805">Transcription regulation</keyword>
<dbReference type="Gene3D" id="1.10.357.10">
    <property type="entry name" value="Tetracycline Repressor, domain 2"/>
    <property type="match status" value="1"/>
</dbReference>
<dbReference type="PANTHER" id="PTHR30055:SF234">
    <property type="entry name" value="HTH-TYPE TRANSCRIPTIONAL REGULATOR BETI"/>
    <property type="match status" value="1"/>
</dbReference>
<name>A0A1H0DIA1_ALLAB</name>